<protein>
    <submittedName>
        <fullName evidence="3">Right-handed parallel beta-helix repeat-containing protein</fullName>
    </submittedName>
</protein>
<dbReference type="Gene3D" id="2.160.20.10">
    <property type="entry name" value="Single-stranded right-handed beta-helix, Pectin lyase-like"/>
    <property type="match status" value="1"/>
</dbReference>
<evidence type="ECO:0000313" key="4">
    <source>
        <dbReference type="Proteomes" id="UP001302349"/>
    </source>
</evidence>
<dbReference type="RefSeq" id="WP_317490228.1">
    <property type="nucleotide sequence ID" value="NZ_CP136051.1"/>
</dbReference>
<dbReference type="Pfam" id="PF13229">
    <property type="entry name" value="Beta_helix"/>
    <property type="match status" value="1"/>
</dbReference>
<feature type="domain" description="Right handed beta helix" evidence="2">
    <location>
        <begin position="136"/>
        <end position="294"/>
    </location>
</feature>
<dbReference type="EMBL" id="CP136051">
    <property type="protein sequence ID" value="WOK07552.1"/>
    <property type="molecule type" value="Genomic_DNA"/>
</dbReference>
<sequence length="352" mass="38763">MKKLLFTLSLFLLFKASTALAQTIYVNPDSGSDMADGSESTPYATLEKAVAIANELTGSGSITIKLFPGLYSLKDKVAIHPLRMLNDTTRFTVEAVVLPDDEDWLPTKMPAIQSISGNNSKTQFVHSTGLLVATSHVTIRGLKFLGSAHPDVTYYYPISKEDESLGDMEVSQCYFVSEVHSSQIQGAIWAQGPKTQIDHCVFYNCRNAILLFRSVEDFSVTNSIIYGANESAVWMGPVANFTFKNNVIAGGNYVWVRPGDSSPAYKFTDCVMVDNQHYMGYYGSNGLVETTNNKNFVETNVVKKGKVELVTRKEPAYPTNYLHLTPGSVGYELNAGIFKSPKQPNPVKKKGM</sequence>
<feature type="chain" id="PRO_5047077877" evidence="1">
    <location>
        <begin position="22"/>
        <end position="352"/>
    </location>
</feature>
<keyword evidence="1" id="KW-0732">Signal</keyword>
<accession>A0ABZ0IV86</accession>
<name>A0ABZ0IV86_9BACT</name>
<dbReference type="InterPro" id="IPR011050">
    <property type="entry name" value="Pectin_lyase_fold/virulence"/>
</dbReference>
<dbReference type="InterPro" id="IPR012334">
    <property type="entry name" value="Pectin_lyas_fold"/>
</dbReference>
<proteinExistence type="predicted"/>
<evidence type="ECO:0000256" key="1">
    <source>
        <dbReference type="SAM" id="SignalP"/>
    </source>
</evidence>
<reference evidence="3 4" key="1">
    <citation type="journal article" date="2023" name="Microbiol. Resour. Announc.">
        <title>Complete Genome Sequence of Imperialibacter roseus strain P4T.</title>
        <authorList>
            <person name="Tizabi D.R."/>
            <person name="Bachvaroff T."/>
            <person name="Hill R.T."/>
        </authorList>
    </citation>
    <scope>NUCLEOTIDE SEQUENCE [LARGE SCALE GENOMIC DNA]</scope>
    <source>
        <strain evidence="3 4">P4T</strain>
    </source>
</reference>
<gene>
    <name evidence="3" type="ORF">RT717_02815</name>
</gene>
<organism evidence="3 4">
    <name type="scientific">Imperialibacter roseus</name>
    <dbReference type="NCBI Taxonomy" id="1324217"/>
    <lineage>
        <taxon>Bacteria</taxon>
        <taxon>Pseudomonadati</taxon>
        <taxon>Bacteroidota</taxon>
        <taxon>Cytophagia</taxon>
        <taxon>Cytophagales</taxon>
        <taxon>Flammeovirgaceae</taxon>
        <taxon>Imperialibacter</taxon>
    </lineage>
</organism>
<dbReference type="SUPFAM" id="SSF51126">
    <property type="entry name" value="Pectin lyase-like"/>
    <property type="match status" value="1"/>
</dbReference>
<dbReference type="Gene3D" id="3.30.1910.20">
    <property type="entry name" value="asparaginyl-tRNA synthetase, N-terminal domain"/>
    <property type="match status" value="1"/>
</dbReference>
<dbReference type="InterPro" id="IPR039448">
    <property type="entry name" value="Beta_helix"/>
</dbReference>
<feature type="signal peptide" evidence="1">
    <location>
        <begin position="1"/>
        <end position="21"/>
    </location>
</feature>
<evidence type="ECO:0000313" key="3">
    <source>
        <dbReference type="EMBL" id="WOK07552.1"/>
    </source>
</evidence>
<keyword evidence="4" id="KW-1185">Reference proteome</keyword>
<dbReference type="Proteomes" id="UP001302349">
    <property type="component" value="Chromosome"/>
</dbReference>
<evidence type="ECO:0000259" key="2">
    <source>
        <dbReference type="Pfam" id="PF13229"/>
    </source>
</evidence>